<keyword evidence="2" id="KW-1185">Reference proteome</keyword>
<dbReference type="Proteomes" id="UP000597617">
    <property type="component" value="Unassembled WGS sequence"/>
</dbReference>
<evidence type="ECO:0008006" key="3">
    <source>
        <dbReference type="Google" id="ProtNLM"/>
    </source>
</evidence>
<protein>
    <recommendedName>
        <fullName evidence="3">Tetratricopeptide repeat protein</fullName>
    </recommendedName>
</protein>
<accession>A0ABS0IJC5</accession>
<organism evidence="1 2">
    <name type="scientific">Hymenobacter jeongseonensis</name>
    <dbReference type="NCBI Taxonomy" id="2791027"/>
    <lineage>
        <taxon>Bacteria</taxon>
        <taxon>Pseudomonadati</taxon>
        <taxon>Bacteroidota</taxon>
        <taxon>Cytophagia</taxon>
        <taxon>Cytophagales</taxon>
        <taxon>Hymenobacteraceae</taxon>
        <taxon>Hymenobacter</taxon>
    </lineage>
</organism>
<evidence type="ECO:0000313" key="2">
    <source>
        <dbReference type="Proteomes" id="UP000597617"/>
    </source>
</evidence>
<name>A0ABS0IJC5_9BACT</name>
<dbReference type="EMBL" id="JADQDQ010000006">
    <property type="protein sequence ID" value="MBF9238446.1"/>
    <property type="molecule type" value="Genomic_DNA"/>
</dbReference>
<comment type="caution">
    <text evidence="1">The sequence shown here is derived from an EMBL/GenBank/DDBJ whole genome shotgun (WGS) entry which is preliminary data.</text>
</comment>
<gene>
    <name evidence="1" type="ORF">I2I05_13655</name>
</gene>
<dbReference type="RefSeq" id="WP_196282828.1">
    <property type="nucleotide sequence ID" value="NZ_JADQDQ010000006.1"/>
</dbReference>
<reference evidence="1 2" key="1">
    <citation type="submission" date="2020-11" db="EMBL/GenBank/DDBJ databases">
        <authorList>
            <person name="Kim M.K."/>
        </authorList>
    </citation>
    <scope>NUCLEOTIDE SEQUENCE [LARGE SCALE GENOMIC DNA]</scope>
    <source>
        <strain evidence="1 2">BT683</strain>
    </source>
</reference>
<evidence type="ECO:0000313" key="1">
    <source>
        <dbReference type="EMBL" id="MBF9238446.1"/>
    </source>
</evidence>
<proteinExistence type="predicted"/>
<sequence length="260" mass="29022">MWKRLPPSILLIAALLGLLLVPGTGHAQWTLLNADCAYPTSKRYFNTVADDQPIAEAMPDLPHLPQAPWQYAAAVAQSETAYAEEAFAVAAEKLELLANQESAAPAVLNQYARSLYRVAGGKARSYSVYQRLVALLNQYGGESSSTGVLYLPFQESYYKLATLQMDHEQWASAAYNLSQTLMVFQVLPDTKELNLALYEQALQYQTECFANLGEEQLCRHFGQRTLKFFPQNRYVKQYLDRLPAATAQPAAPKKPVPAKR</sequence>